<evidence type="ECO:0000259" key="1">
    <source>
        <dbReference type="PROSITE" id="PS50812"/>
    </source>
</evidence>
<keyword evidence="3" id="KW-1185">Reference proteome</keyword>
<dbReference type="Gene3D" id="2.30.30.140">
    <property type="match status" value="1"/>
</dbReference>
<evidence type="ECO:0000313" key="2">
    <source>
        <dbReference type="EMBL" id="KAG0151179.1"/>
    </source>
</evidence>
<dbReference type="SUPFAM" id="SSF63748">
    <property type="entry name" value="Tudor/PWWP/MBT"/>
    <property type="match status" value="1"/>
</dbReference>
<dbReference type="PROSITE" id="PS50812">
    <property type="entry name" value="PWWP"/>
    <property type="match status" value="1"/>
</dbReference>
<accession>A0A9P6TGN0</accession>
<gene>
    <name evidence="2" type="ORF">CROQUDRAFT_571387</name>
</gene>
<dbReference type="Proteomes" id="UP000886653">
    <property type="component" value="Unassembled WGS sequence"/>
</dbReference>
<dbReference type="AlphaFoldDB" id="A0A9P6TGN0"/>
<feature type="domain" description="PWWP" evidence="1">
    <location>
        <begin position="264"/>
        <end position="313"/>
    </location>
</feature>
<sequence>MFRRTQLFIHAPLWNRSKKDVVSTPRSSSECSHRRSNNLPHQAHFYTIKRSQSDNVFVSALLASLPIEWSEFITSWSQSSQVDSTTIIRAIQTERNLRESCTDNTYKPLAMGSTSSASHLFQPNCQDCSLDTTTTTSAFHIKQEQSQDSDSFQFSAPCPSSLNTTITHEPMSFRSQSIDPPHEEIFASKNNYLINRSNIKSPFTKSKDSLLSSQSSFAKHRASHESVEPMTRLIEKSDTKVSPKLKSELPIFSGTIDASKKYSIGDMVLAKVNGWPAWPARVMEYSRAPDDLHLKGRRAANNTYLLRFFETAN</sequence>
<dbReference type="EMBL" id="MU167214">
    <property type="protein sequence ID" value="KAG0151179.1"/>
    <property type="molecule type" value="Genomic_DNA"/>
</dbReference>
<dbReference type="Pfam" id="PF00855">
    <property type="entry name" value="PWWP"/>
    <property type="match status" value="1"/>
</dbReference>
<dbReference type="OrthoDB" id="62853at2759"/>
<comment type="caution">
    <text evidence="2">The sequence shown here is derived from an EMBL/GenBank/DDBJ whole genome shotgun (WGS) entry which is preliminary data.</text>
</comment>
<proteinExistence type="predicted"/>
<evidence type="ECO:0000313" key="3">
    <source>
        <dbReference type="Proteomes" id="UP000886653"/>
    </source>
</evidence>
<reference evidence="2" key="1">
    <citation type="submission" date="2013-11" db="EMBL/GenBank/DDBJ databases">
        <title>Genome sequence of the fusiform rust pathogen reveals effectors for host alternation and coevolution with pine.</title>
        <authorList>
            <consortium name="DOE Joint Genome Institute"/>
            <person name="Smith K."/>
            <person name="Pendleton A."/>
            <person name="Kubisiak T."/>
            <person name="Anderson C."/>
            <person name="Salamov A."/>
            <person name="Aerts A."/>
            <person name="Riley R."/>
            <person name="Clum A."/>
            <person name="Lindquist E."/>
            <person name="Ence D."/>
            <person name="Campbell M."/>
            <person name="Kronenberg Z."/>
            <person name="Feau N."/>
            <person name="Dhillon B."/>
            <person name="Hamelin R."/>
            <person name="Burleigh J."/>
            <person name="Smith J."/>
            <person name="Yandell M."/>
            <person name="Nelson C."/>
            <person name="Grigoriev I."/>
            <person name="Davis J."/>
        </authorList>
    </citation>
    <scope>NUCLEOTIDE SEQUENCE</scope>
    <source>
        <strain evidence="2">G11</strain>
    </source>
</reference>
<organism evidence="2 3">
    <name type="scientific">Cronartium quercuum f. sp. fusiforme G11</name>
    <dbReference type="NCBI Taxonomy" id="708437"/>
    <lineage>
        <taxon>Eukaryota</taxon>
        <taxon>Fungi</taxon>
        <taxon>Dikarya</taxon>
        <taxon>Basidiomycota</taxon>
        <taxon>Pucciniomycotina</taxon>
        <taxon>Pucciniomycetes</taxon>
        <taxon>Pucciniales</taxon>
        <taxon>Coleosporiaceae</taxon>
        <taxon>Cronartium</taxon>
    </lineage>
</organism>
<dbReference type="InterPro" id="IPR000313">
    <property type="entry name" value="PWWP_dom"/>
</dbReference>
<protein>
    <recommendedName>
        <fullName evidence="1">PWWP domain-containing protein</fullName>
    </recommendedName>
</protein>
<name>A0A9P6TGN0_9BASI</name>